<accession>A0AC60R2Z0</accession>
<sequence length="173" mass="19416">MGSGIVLGRISAVTYVVSVNSQERFVHADHLVQATFPFPVQTVVRRPVPFPRSLPAQPQLDSTPPAPERNILEHSLTSLEDPRQRVPMASLPEVSDMFSLKLPRLLPKTTESHARKQRHRSQYRFVEAQELCDSRNAEVSVRNLDPSGRFTRHFCGGALLSDRWVLTAGHCVV</sequence>
<gene>
    <name evidence="1" type="ORF">HPB47_018111</name>
</gene>
<protein>
    <submittedName>
        <fullName evidence="1">Uncharacterized protein</fullName>
    </submittedName>
</protein>
<proteinExistence type="predicted"/>
<feature type="non-terminal residue" evidence="1">
    <location>
        <position position="173"/>
    </location>
</feature>
<comment type="caution">
    <text evidence="1">The sequence shown here is derived from an EMBL/GenBank/DDBJ whole genome shotgun (WGS) entry which is preliminary data.</text>
</comment>
<keyword evidence="2" id="KW-1185">Reference proteome</keyword>
<organism evidence="1 2">
    <name type="scientific">Ixodes persulcatus</name>
    <name type="common">Taiga tick</name>
    <dbReference type="NCBI Taxonomy" id="34615"/>
    <lineage>
        <taxon>Eukaryota</taxon>
        <taxon>Metazoa</taxon>
        <taxon>Ecdysozoa</taxon>
        <taxon>Arthropoda</taxon>
        <taxon>Chelicerata</taxon>
        <taxon>Arachnida</taxon>
        <taxon>Acari</taxon>
        <taxon>Parasitiformes</taxon>
        <taxon>Ixodida</taxon>
        <taxon>Ixodoidea</taxon>
        <taxon>Ixodidae</taxon>
        <taxon>Ixodinae</taxon>
        <taxon>Ixodes</taxon>
    </lineage>
</organism>
<reference evidence="1 2" key="1">
    <citation type="journal article" date="2020" name="Cell">
        <title>Large-Scale Comparative Analyses of Tick Genomes Elucidate Their Genetic Diversity and Vector Capacities.</title>
        <authorList>
            <consortium name="Tick Genome and Microbiome Consortium (TIGMIC)"/>
            <person name="Jia N."/>
            <person name="Wang J."/>
            <person name="Shi W."/>
            <person name="Du L."/>
            <person name="Sun Y."/>
            <person name="Zhan W."/>
            <person name="Jiang J.F."/>
            <person name="Wang Q."/>
            <person name="Zhang B."/>
            <person name="Ji P."/>
            <person name="Bell-Sakyi L."/>
            <person name="Cui X.M."/>
            <person name="Yuan T.T."/>
            <person name="Jiang B.G."/>
            <person name="Yang W.F."/>
            <person name="Lam T.T."/>
            <person name="Chang Q.C."/>
            <person name="Ding S.J."/>
            <person name="Wang X.J."/>
            <person name="Zhu J.G."/>
            <person name="Ruan X.D."/>
            <person name="Zhao L."/>
            <person name="Wei J.T."/>
            <person name="Ye R.Z."/>
            <person name="Que T.C."/>
            <person name="Du C.H."/>
            <person name="Zhou Y.H."/>
            <person name="Cheng J.X."/>
            <person name="Dai P.F."/>
            <person name="Guo W.B."/>
            <person name="Han X.H."/>
            <person name="Huang E.J."/>
            <person name="Li L.F."/>
            <person name="Wei W."/>
            <person name="Gao Y.C."/>
            <person name="Liu J.Z."/>
            <person name="Shao H.Z."/>
            <person name="Wang X."/>
            <person name="Wang C.C."/>
            <person name="Yang T.C."/>
            <person name="Huo Q.B."/>
            <person name="Li W."/>
            <person name="Chen H.Y."/>
            <person name="Chen S.E."/>
            <person name="Zhou L.G."/>
            <person name="Ni X.B."/>
            <person name="Tian J.H."/>
            <person name="Sheng Y."/>
            <person name="Liu T."/>
            <person name="Pan Y.S."/>
            <person name="Xia L.Y."/>
            <person name="Li J."/>
            <person name="Zhao F."/>
            <person name="Cao W.C."/>
        </authorList>
    </citation>
    <scope>NUCLEOTIDE SEQUENCE [LARGE SCALE GENOMIC DNA]</scope>
    <source>
        <strain evidence="1">Iper-2018</strain>
    </source>
</reference>
<name>A0AC60R2Z0_IXOPE</name>
<dbReference type="Proteomes" id="UP000805193">
    <property type="component" value="Unassembled WGS sequence"/>
</dbReference>
<evidence type="ECO:0000313" key="1">
    <source>
        <dbReference type="EMBL" id="KAG0445227.1"/>
    </source>
</evidence>
<dbReference type="EMBL" id="JABSTQ010000715">
    <property type="protein sequence ID" value="KAG0445227.1"/>
    <property type="molecule type" value="Genomic_DNA"/>
</dbReference>
<evidence type="ECO:0000313" key="2">
    <source>
        <dbReference type="Proteomes" id="UP000805193"/>
    </source>
</evidence>